<dbReference type="STRING" id="671072.PL9214500006"/>
<feature type="domain" description="PAS" evidence="3">
    <location>
        <begin position="201"/>
        <end position="243"/>
    </location>
</feature>
<feature type="domain" description="PAS" evidence="3">
    <location>
        <begin position="498"/>
        <end position="571"/>
    </location>
</feature>
<dbReference type="Pfam" id="PF00989">
    <property type="entry name" value="PAS"/>
    <property type="match status" value="1"/>
</dbReference>
<dbReference type="GO" id="GO:0006355">
    <property type="term" value="P:regulation of DNA-templated transcription"/>
    <property type="evidence" value="ECO:0007669"/>
    <property type="project" value="InterPro"/>
</dbReference>
<dbReference type="InterPro" id="IPR035965">
    <property type="entry name" value="PAS-like_dom_sf"/>
</dbReference>
<name>A0A1J1LJV1_9CYAN</name>
<dbReference type="NCBIfam" id="TIGR00254">
    <property type="entry name" value="GGDEF"/>
    <property type="match status" value="1"/>
</dbReference>
<dbReference type="InterPro" id="IPR000700">
    <property type="entry name" value="PAS-assoc_C"/>
</dbReference>
<dbReference type="AlphaFoldDB" id="A0A1J1LJV1"/>
<feature type="transmembrane region" description="Helical" evidence="1">
    <location>
        <begin position="67"/>
        <end position="86"/>
    </location>
</feature>
<dbReference type="CDD" id="cd01949">
    <property type="entry name" value="GGDEF"/>
    <property type="match status" value="1"/>
</dbReference>
<dbReference type="FunFam" id="3.30.70.270:FF:000001">
    <property type="entry name" value="Diguanylate cyclase domain protein"/>
    <property type="match status" value="1"/>
</dbReference>
<evidence type="ECO:0000259" key="5">
    <source>
        <dbReference type="PROSITE" id="PS50887"/>
    </source>
</evidence>
<dbReference type="InterPro" id="IPR029787">
    <property type="entry name" value="Nucleotide_cyclase"/>
</dbReference>
<evidence type="ECO:0000259" key="4">
    <source>
        <dbReference type="PROSITE" id="PS50113"/>
    </source>
</evidence>
<dbReference type="RefSeq" id="WP_072719486.1">
    <property type="nucleotide sequence ID" value="NZ_LN889802.1"/>
</dbReference>
<gene>
    <name evidence="6" type="ORF">PL9214500006</name>
</gene>
<keyword evidence="6" id="KW-0808">Transferase</keyword>
<dbReference type="InterPro" id="IPR013767">
    <property type="entry name" value="PAS_fold"/>
</dbReference>
<evidence type="ECO:0000313" key="7">
    <source>
        <dbReference type="Proteomes" id="UP000184315"/>
    </source>
</evidence>
<dbReference type="Gene3D" id="3.30.70.270">
    <property type="match status" value="1"/>
</dbReference>
<dbReference type="PROSITE" id="PS50887">
    <property type="entry name" value="GGDEF"/>
    <property type="match status" value="1"/>
</dbReference>
<dbReference type="Proteomes" id="UP000184315">
    <property type="component" value="Unassembled WGS sequence"/>
</dbReference>
<evidence type="ECO:0000259" key="3">
    <source>
        <dbReference type="PROSITE" id="PS50112"/>
    </source>
</evidence>
<dbReference type="InterPro" id="IPR013655">
    <property type="entry name" value="PAS_fold_3"/>
</dbReference>
<dbReference type="NCBIfam" id="TIGR00229">
    <property type="entry name" value="sensory_box"/>
    <property type="match status" value="3"/>
</dbReference>
<dbReference type="Pfam" id="PF13188">
    <property type="entry name" value="PAS_8"/>
    <property type="match status" value="1"/>
</dbReference>
<evidence type="ECO:0000256" key="1">
    <source>
        <dbReference type="SAM" id="Phobius"/>
    </source>
</evidence>
<feature type="domain" description="GGDEF" evidence="5">
    <location>
        <begin position="994"/>
        <end position="1131"/>
    </location>
</feature>
<dbReference type="InterPro" id="IPR003018">
    <property type="entry name" value="GAF"/>
</dbReference>
<dbReference type="Gene3D" id="3.30.450.20">
    <property type="entry name" value="PAS domain"/>
    <property type="match status" value="2"/>
</dbReference>
<dbReference type="PROSITE" id="PS50046">
    <property type="entry name" value="PHYTOCHROME_2"/>
    <property type="match status" value="1"/>
</dbReference>
<dbReference type="SUPFAM" id="SSF55781">
    <property type="entry name" value="GAF domain-like"/>
    <property type="match status" value="2"/>
</dbReference>
<feature type="domain" description="PAC" evidence="4">
    <location>
        <begin position="445"/>
        <end position="497"/>
    </location>
</feature>
<dbReference type="EC" id="2.7.7.65" evidence="6"/>
<protein>
    <submittedName>
        <fullName evidence="6">Putative Diguanylate cyclase</fullName>
        <ecNumber evidence="6">2.7.7.65</ecNumber>
    </submittedName>
</protein>
<dbReference type="EMBL" id="CZDF01000156">
    <property type="protein sequence ID" value="CUR32759.1"/>
    <property type="molecule type" value="Genomic_DNA"/>
</dbReference>
<proteinExistence type="predicted"/>
<dbReference type="CDD" id="cd00130">
    <property type="entry name" value="PAS"/>
    <property type="match status" value="2"/>
</dbReference>
<dbReference type="SMART" id="SM00267">
    <property type="entry name" value="GGDEF"/>
    <property type="match status" value="1"/>
</dbReference>
<dbReference type="InterPro" id="IPR029016">
    <property type="entry name" value="GAF-like_dom_sf"/>
</dbReference>
<dbReference type="SMART" id="SM00086">
    <property type="entry name" value="PAC"/>
    <property type="match status" value="2"/>
</dbReference>
<evidence type="ECO:0000313" key="6">
    <source>
        <dbReference type="EMBL" id="CUR32759.1"/>
    </source>
</evidence>
<dbReference type="Pfam" id="PF08447">
    <property type="entry name" value="PAS_3"/>
    <property type="match status" value="1"/>
</dbReference>
<keyword evidence="1" id="KW-0472">Membrane</keyword>
<dbReference type="Gene3D" id="3.30.450.40">
    <property type="match status" value="2"/>
</dbReference>
<dbReference type="InterPro" id="IPR043128">
    <property type="entry name" value="Rev_trsase/Diguanyl_cyclase"/>
</dbReference>
<dbReference type="GO" id="GO:0005886">
    <property type="term" value="C:plasma membrane"/>
    <property type="evidence" value="ECO:0007669"/>
    <property type="project" value="TreeGrafter"/>
</dbReference>
<dbReference type="SMART" id="SM00091">
    <property type="entry name" value="PAS"/>
    <property type="match status" value="3"/>
</dbReference>
<dbReference type="InterPro" id="IPR050469">
    <property type="entry name" value="Diguanylate_Cyclase"/>
</dbReference>
<dbReference type="GO" id="GO:0052621">
    <property type="term" value="F:diguanylate cyclase activity"/>
    <property type="evidence" value="ECO:0007669"/>
    <property type="project" value="UniProtKB-EC"/>
</dbReference>
<dbReference type="GO" id="GO:1902201">
    <property type="term" value="P:negative regulation of bacterial-type flagellum-dependent cell motility"/>
    <property type="evidence" value="ECO:0007669"/>
    <property type="project" value="TreeGrafter"/>
</dbReference>
<dbReference type="Pfam" id="PF00990">
    <property type="entry name" value="GGDEF"/>
    <property type="match status" value="1"/>
</dbReference>
<dbReference type="SUPFAM" id="SSF55073">
    <property type="entry name" value="Nucleotide cyclase"/>
    <property type="match status" value="1"/>
</dbReference>
<dbReference type="InterPro" id="IPR000014">
    <property type="entry name" value="PAS"/>
</dbReference>
<feature type="transmembrane region" description="Helical" evidence="1">
    <location>
        <begin position="121"/>
        <end position="140"/>
    </location>
</feature>
<keyword evidence="6" id="KW-0548">Nucleotidyltransferase</keyword>
<organism evidence="6 7">
    <name type="scientific">Planktothrix tepida PCC 9214</name>
    <dbReference type="NCBI Taxonomy" id="671072"/>
    <lineage>
        <taxon>Bacteria</taxon>
        <taxon>Bacillati</taxon>
        <taxon>Cyanobacteriota</taxon>
        <taxon>Cyanophyceae</taxon>
        <taxon>Oscillatoriophycideae</taxon>
        <taxon>Oscillatoriales</taxon>
        <taxon>Microcoleaceae</taxon>
        <taxon>Planktothrix</taxon>
    </lineage>
</organism>
<dbReference type="Pfam" id="PF01590">
    <property type="entry name" value="GAF"/>
    <property type="match status" value="2"/>
</dbReference>
<dbReference type="PANTHER" id="PTHR45138">
    <property type="entry name" value="REGULATORY COMPONENTS OF SENSORY TRANSDUCTION SYSTEM"/>
    <property type="match status" value="1"/>
</dbReference>
<dbReference type="GO" id="GO:0043709">
    <property type="term" value="P:cell adhesion involved in single-species biofilm formation"/>
    <property type="evidence" value="ECO:0007669"/>
    <property type="project" value="TreeGrafter"/>
</dbReference>
<dbReference type="SUPFAM" id="SSF55785">
    <property type="entry name" value="PYP-like sensor domain (PAS domain)"/>
    <property type="match status" value="3"/>
</dbReference>
<feature type="domain" description="Phytochrome chromophore attachment site" evidence="2">
    <location>
        <begin position="644"/>
        <end position="781"/>
    </location>
</feature>
<dbReference type="PANTHER" id="PTHR45138:SF9">
    <property type="entry name" value="DIGUANYLATE CYCLASE DGCM-RELATED"/>
    <property type="match status" value="1"/>
</dbReference>
<sequence length="1131" mass="130580">MNQNGSNHSWQLKTHLQQSFFEKKKTDFEPFSRSMGLDLISLVLSVLLGLYLNSSVLNIVLRDFFKIQVDMAFCLVLAGISLWLWYQNSSFVFQKFTLFWLKFQGVYQLACQILQQFLPRIFLMGLFLRGLIFLGFHYPLYTREPEEMIQNLTNWVLFLIFIGWIIHHVNYMSYRHSQAEDSNPLELKQNLPPGENDTSQPQEKLYQALLSAPHPMMLHTEDGEVIEINQSWAEITGYTVAQLPTISAWSQRLTNPKPLPSTKNLVGGSRLPELRRNYLITNHQGYLRIWEWSTLTLGQLTDGRALLLSTIVDVTEDQPTQTPIQQSQQSNEQLQLSLLQWTAELTQANDGLQEELQRRQQMTSELYQVSERLKQLLRSSPAVIFSCQPQPHYQITFISDNVYTLLGYEVTTFLKEENIWHNYVPEEEKSQWQDAFIQVLTTGTYIHEARFLHAQGHWRWLRLEMRLIKDGRGNPLEIVGYFVDITDRKEAEMQLLTTQNRLKTVIETVGNGIMLSDEQGNFYLFNPQMTEITGYTLEEAQSHSDFLALLYPTPEGYQKAQERLKKVIATGSIFNLETTIQAKNGQLKTLLLSTVMMQDQQHRLFLSTFQDITPLKRAEKALCQLIVQEHLIWEITHQIRQSLNLDDILNATVKEVQQLLECDQVLIYRIFPDRRGKIIAETEPDESLKFLRNQQSKTPLIPLECYENFNQGRMRVINDINHDPIHSGMLKVLKYWGICSAIMVPLFEQNQLWGLLMICQNHGLRHWLQWEATLLRQISEQVGIALQQSQLYQQTQYQARRAQTLNHVIQFIRQSLDLDTIFSTAVAEIVTLLRVDRACILQHLPQEEQWKEVASYSYDRNTTPAILSPIQQLHHSETEDLTVPNSQEIQHLTGISGTWLPIPLRVGSQVWGCLGLLKHQHLRGWKESEIELTCAIADQLAIAIQQSELYQELQVANQQLKRLATVDGLTQVANRRRFDEYLEQEWQRLQREQGSLALIMCDIDYFKQYNDYYGHPAGDSCLKQVAQAIENTLRRPADLVARYGGEEFAIILPNTNQDGAIHVAQHIQGAVLQLEIPHDKSTVSQWLTLSLGVACTLPSPLTSLSVLIEAADQALYQAKQQGRARYCVQPV</sequence>
<accession>A0A1J1LJV1</accession>
<dbReference type="PROSITE" id="PS50112">
    <property type="entry name" value="PAS"/>
    <property type="match status" value="2"/>
</dbReference>
<dbReference type="InterPro" id="IPR016132">
    <property type="entry name" value="Phyto_chromo_attachment"/>
</dbReference>
<dbReference type="PROSITE" id="PS50113">
    <property type="entry name" value="PAC"/>
    <property type="match status" value="2"/>
</dbReference>
<dbReference type="OrthoDB" id="9759607at2"/>
<dbReference type="InterPro" id="IPR000160">
    <property type="entry name" value="GGDEF_dom"/>
</dbReference>
<dbReference type="SMART" id="SM00065">
    <property type="entry name" value="GAF"/>
    <property type="match status" value="2"/>
</dbReference>
<feature type="domain" description="PAC" evidence="4">
    <location>
        <begin position="574"/>
        <end position="624"/>
    </location>
</feature>
<keyword evidence="7" id="KW-1185">Reference proteome</keyword>
<keyword evidence="1" id="KW-1133">Transmembrane helix</keyword>
<evidence type="ECO:0000259" key="2">
    <source>
        <dbReference type="PROSITE" id="PS50046"/>
    </source>
</evidence>
<keyword evidence="1" id="KW-0812">Transmembrane</keyword>
<reference evidence="7" key="1">
    <citation type="submission" date="2015-10" db="EMBL/GenBank/DDBJ databases">
        <authorList>
            <person name="Regsiter A."/>
            <person name="william w."/>
        </authorList>
    </citation>
    <scope>NUCLEOTIDE SEQUENCE [LARGE SCALE GENOMIC DNA]</scope>
</reference>
<feature type="transmembrane region" description="Helical" evidence="1">
    <location>
        <begin position="39"/>
        <end position="61"/>
    </location>
</feature>
<feature type="transmembrane region" description="Helical" evidence="1">
    <location>
        <begin position="152"/>
        <end position="174"/>
    </location>
</feature>
<dbReference type="InterPro" id="IPR001610">
    <property type="entry name" value="PAC"/>
</dbReference>